<name>A0A8J6XM29_9CYAN</name>
<dbReference type="EMBL" id="JACXAE010000134">
    <property type="protein sequence ID" value="MBD2778959.1"/>
    <property type="molecule type" value="Genomic_DNA"/>
</dbReference>
<dbReference type="Proteomes" id="UP000629098">
    <property type="component" value="Unassembled WGS sequence"/>
</dbReference>
<organism evidence="1 2">
    <name type="scientific">Iningainema tapete BLCC-T55</name>
    <dbReference type="NCBI Taxonomy" id="2748662"/>
    <lineage>
        <taxon>Bacteria</taxon>
        <taxon>Bacillati</taxon>
        <taxon>Cyanobacteriota</taxon>
        <taxon>Cyanophyceae</taxon>
        <taxon>Nostocales</taxon>
        <taxon>Scytonemataceae</taxon>
        <taxon>Iningainema tapete</taxon>
    </lineage>
</organism>
<gene>
    <name evidence="1" type="ORF">ICL16_44685</name>
</gene>
<accession>A0A8J6XM29</accession>
<reference evidence="1" key="1">
    <citation type="submission" date="2020-09" db="EMBL/GenBank/DDBJ databases">
        <title>Iningainema tapete sp. nov. (Scytonemataceae, Cyanobacteria) from greenhouses in central Florida (USA) produces two types of nodularin with biosynthetic potential for microcystin-LR and anabaenopeptins.</title>
        <authorList>
            <person name="Berthold D.E."/>
            <person name="Lefler F.W."/>
            <person name="Huang I.-S."/>
            <person name="Abdulla H."/>
            <person name="Zimba P.V."/>
            <person name="Laughinghouse H.D. IV."/>
        </authorList>
    </citation>
    <scope>NUCLEOTIDE SEQUENCE</scope>
    <source>
        <strain evidence="1">BLCCT55</strain>
    </source>
</reference>
<evidence type="ECO:0000313" key="1">
    <source>
        <dbReference type="EMBL" id="MBD2778959.1"/>
    </source>
</evidence>
<protein>
    <submittedName>
        <fullName evidence="1">Uncharacterized protein</fullName>
    </submittedName>
</protein>
<sequence length="191" mass="21738">MNEFRYIVGATKELQQGLIMWQRKIKDYVNIYYQGNEENARNTTFYNCISKVRELDNDLLERGEDFRGVIDDQGLLAAACIIQETEVEIDGQSLSCLEIEKLTNSPWNTITYPQPEKKKGAATSLIEGIVRESQNLDFGGIVKVIAIQAAKKFYQEIEFIETNGSGEMILTSNAASMFILDQEQKRKSTFD</sequence>
<proteinExistence type="predicted"/>
<evidence type="ECO:0000313" key="2">
    <source>
        <dbReference type="Proteomes" id="UP000629098"/>
    </source>
</evidence>
<dbReference type="AlphaFoldDB" id="A0A8J6XM29"/>
<comment type="caution">
    <text evidence="1">The sequence shown here is derived from an EMBL/GenBank/DDBJ whole genome shotgun (WGS) entry which is preliminary data.</text>
</comment>
<dbReference type="RefSeq" id="WP_190839207.1">
    <property type="nucleotide sequence ID" value="NZ_CAWPPI010000134.1"/>
</dbReference>
<keyword evidence="2" id="KW-1185">Reference proteome</keyword>